<comment type="caution">
    <text evidence="2">The sequence shown here is derived from an EMBL/GenBank/DDBJ whole genome shotgun (WGS) entry which is preliminary data.</text>
</comment>
<feature type="region of interest" description="Disordered" evidence="1">
    <location>
        <begin position="1"/>
        <end position="21"/>
    </location>
</feature>
<name>A0A4U0V6R0_9PEZI</name>
<accession>A0A4U0V6R0</accession>
<proteinExistence type="predicted"/>
<feature type="non-terminal residue" evidence="2">
    <location>
        <position position="59"/>
    </location>
</feature>
<evidence type="ECO:0000313" key="3">
    <source>
        <dbReference type="Proteomes" id="UP000308768"/>
    </source>
</evidence>
<evidence type="ECO:0000313" key="2">
    <source>
        <dbReference type="EMBL" id="TKA44243.1"/>
    </source>
</evidence>
<sequence>MEVGDDSDVNILQEPPNNDANDSARFLIDWKVIKDTRGKLLHNSGRLGYRIRHRRQQGG</sequence>
<dbReference type="EMBL" id="NAJN01003075">
    <property type="protein sequence ID" value="TKA44243.1"/>
    <property type="molecule type" value="Genomic_DNA"/>
</dbReference>
<protein>
    <submittedName>
        <fullName evidence="2">Uncharacterized protein</fullName>
    </submittedName>
</protein>
<evidence type="ECO:0000256" key="1">
    <source>
        <dbReference type="SAM" id="MobiDB-lite"/>
    </source>
</evidence>
<reference evidence="2 3" key="1">
    <citation type="submission" date="2017-03" db="EMBL/GenBank/DDBJ databases">
        <title>Genomes of endolithic fungi from Antarctica.</title>
        <authorList>
            <person name="Coleine C."/>
            <person name="Masonjones S."/>
            <person name="Stajich J.E."/>
        </authorList>
    </citation>
    <scope>NUCLEOTIDE SEQUENCE [LARGE SCALE GENOMIC DNA]</scope>
    <source>
        <strain evidence="2 3">CCFEE 5187</strain>
    </source>
</reference>
<gene>
    <name evidence="2" type="ORF">B0A49_13089</name>
</gene>
<dbReference type="Proteomes" id="UP000308768">
    <property type="component" value="Unassembled WGS sequence"/>
</dbReference>
<keyword evidence="3" id="KW-1185">Reference proteome</keyword>
<organism evidence="2 3">
    <name type="scientific">Cryomyces minteri</name>
    <dbReference type="NCBI Taxonomy" id="331657"/>
    <lineage>
        <taxon>Eukaryota</taxon>
        <taxon>Fungi</taxon>
        <taxon>Dikarya</taxon>
        <taxon>Ascomycota</taxon>
        <taxon>Pezizomycotina</taxon>
        <taxon>Dothideomycetes</taxon>
        <taxon>Dothideomycetes incertae sedis</taxon>
        <taxon>Cryomyces</taxon>
    </lineage>
</organism>
<dbReference type="AlphaFoldDB" id="A0A4U0V6R0"/>